<evidence type="ECO:0000259" key="1">
    <source>
        <dbReference type="SMART" id="SM01060"/>
    </source>
</evidence>
<proteinExistence type="predicted"/>
<feature type="domain" description="Catalase core" evidence="1">
    <location>
        <begin position="1"/>
        <end position="320"/>
    </location>
</feature>
<dbReference type="GO" id="GO:0005739">
    <property type="term" value="C:mitochondrion"/>
    <property type="evidence" value="ECO:0007669"/>
    <property type="project" value="TreeGrafter"/>
</dbReference>
<dbReference type="SUPFAM" id="SSF56634">
    <property type="entry name" value="Heme-dependent catalase-like"/>
    <property type="match status" value="1"/>
</dbReference>
<dbReference type="InterPro" id="IPR011614">
    <property type="entry name" value="Catalase_core"/>
</dbReference>
<dbReference type="GO" id="GO:0005777">
    <property type="term" value="C:peroxisome"/>
    <property type="evidence" value="ECO:0007669"/>
    <property type="project" value="TreeGrafter"/>
</dbReference>
<dbReference type="InterPro" id="IPR024168">
    <property type="entry name" value="Catalase_SrpA-type_pred"/>
</dbReference>
<organism evidence="2 3">
    <name type="scientific">Hyaloscypha variabilis (strain UAMH 11265 / GT02V1 / F)</name>
    <name type="common">Meliniomyces variabilis</name>
    <dbReference type="NCBI Taxonomy" id="1149755"/>
    <lineage>
        <taxon>Eukaryota</taxon>
        <taxon>Fungi</taxon>
        <taxon>Dikarya</taxon>
        <taxon>Ascomycota</taxon>
        <taxon>Pezizomycotina</taxon>
        <taxon>Leotiomycetes</taxon>
        <taxon>Helotiales</taxon>
        <taxon>Hyaloscyphaceae</taxon>
        <taxon>Hyaloscypha</taxon>
        <taxon>Hyaloscypha variabilis</taxon>
    </lineage>
</organism>
<dbReference type="GO" id="GO:0004096">
    <property type="term" value="F:catalase activity"/>
    <property type="evidence" value="ECO:0007669"/>
    <property type="project" value="InterPro"/>
</dbReference>
<dbReference type="Pfam" id="PF00199">
    <property type="entry name" value="Catalase"/>
    <property type="match status" value="1"/>
</dbReference>
<dbReference type="GO" id="GO:0042542">
    <property type="term" value="P:response to hydrogen peroxide"/>
    <property type="evidence" value="ECO:0007669"/>
    <property type="project" value="TreeGrafter"/>
</dbReference>
<dbReference type="InterPro" id="IPR020835">
    <property type="entry name" value="Catalase_sf"/>
</dbReference>
<dbReference type="GO" id="GO:0020037">
    <property type="term" value="F:heme binding"/>
    <property type="evidence" value="ECO:0007669"/>
    <property type="project" value="InterPro"/>
</dbReference>
<dbReference type="STRING" id="1149755.A0A2J6RC73"/>
<name>A0A2J6RC73_HYAVF</name>
<keyword evidence="3" id="KW-1185">Reference proteome</keyword>
<dbReference type="Gene3D" id="1.20.1280.120">
    <property type="match status" value="1"/>
</dbReference>
<dbReference type="PANTHER" id="PTHR11465:SF62">
    <property type="entry name" value="CATALASE T"/>
    <property type="match status" value="1"/>
</dbReference>
<dbReference type="PROSITE" id="PS51402">
    <property type="entry name" value="CATALASE_3"/>
    <property type="match status" value="1"/>
</dbReference>
<dbReference type="InterPro" id="IPR018028">
    <property type="entry name" value="Catalase"/>
</dbReference>
<evidence type="ECO:0000313" key="3">
    <source>
        <dbReference type="Proteomes" id="UP000235786"/>
    </source>
</evidence>
<dbReference type="Gene3D" id="2.40.180.10">
    <property type="entry name" value="Catalase core domain"/>
    <property type="match status" value="1"/>
</dbReference>
<dbReference type="AlphaFoldDB" id="A0A2J6RC73"/>
<gene>
    <name evidence="2" type="ORF">L207DRAFT_465743</name>
</gene>
<evidence type="ECO:0000313" key="2">
    <source>
        <dbReference type="EMBL" id="PMD36106.1"/>
    </source>
</evidence>
<dbReference type="GO" id="GO:0042744">
    <property type="term" value="P:hydrogen peroxide catabolic process"/>
    <property type="evidence" value="ECO:0007669"/>
    <property type="project" value="TreeGrafter"/>
</dbReference>
<accession>A0A2J6RC73</accession>
<dbReference type="Proteomes" id="UP000235786">
    <property type="component" value="Unassembled WGS sequence"/>
</dbReference>
<dbReference type="PIRSF" id="PIRSF000296">
    <property type="entry name" value="SrpA"/>
    <property type="match status" value="1"/>
</dbReference>
<dbReference type="OrthoDB" id="2379805at2759"/>
<reference evidence="2 3" key="1">
    <citation type="submission" date="2016-04" db="EMBL/GenBank/DDBJ databases">
        <title>A degradative enzymes factory behind the ericoid mycorrhizal symbiosis.</title>
        <authorList>
            <consortium name="DOE Joint Genome Institute"/>
            <person name="Martino E."/>
            <person name="Morin E."/>
            <person name="Grelet G."/>
            <person name="Kuo A."/>
            <person name="Kohler A."/>
            <person name="Daghino S."/>
            <person name="Barry K."/>
            <person name="Choi C."/>
            <person name="Cichocki N."/>
            <person name="Clum A."/>
            <person name="Copeland A."/>
            <person name="Hainaut M."/>
            <person name="Haridas S."/>
            <person name="Labutti K."/>
            <person name="Lindquist E."/>
            <person name="Lipzen A."/>
            <person name="Khouja H.-R."/>
            <person name="Murat C."/>
            <person name="Ohm R."/>
            <person name="Olson A."/>
            <person name="Spatafora J."/>
            <person name="Veneault-Fourrey C."/>
            <person name="Henrissat B."/>
            <person name="Grigoriev I."/>
            <person name="Martin F."/>
            <person name="Perotto S."/>
        </authorList>
    </citation>
    <scope>NUCLEOTIDE SEQUENCE [LARGE SCALE GENOMIC DNA]</scope>
    <source>
        <strain evidence="2 3">F</strain>
    </source>
</reference>
<dbReference type="EMBL" id="KZ613951">
    <property type="protein sequence ID" value="PMD36106.1"/>
    <property type="molecule type" value="Genomic_DNA"/>
</dbReference>
<sequence>MPFPNDEAIMKTAEALIEGLQGVFGKYPGMRPAHSKGFLLTGAFKPTPEAGKLSIAHHFTAPSTPIIVRFSNGTGLPTIPDTDPNGDPRGMAIRFSYPNDVNGHRVHTDLVTHSVPFFPTRTGAEFLELLQAIATSPPDAEHPTNVEKYAGSHPATLAFIQAPKPIPASFATQQYWSVTAFVLIDADGQKTFVRYHVTPDAGVQTLDAEAAKTMGPNFLHDEMERRIKTGPQIFTLTAQIAEEGDVTDDNTVHWPESRKVVTLGKLTLDSMLPDEESLKEQKYLIFDPIPRVPGVGPSADPLLEMRAAMYLISGKQRRSA</sequence>
<dbReference type="PANTHER" id="PTHR11465">
    <property type="entry name" value="CATALASE"/>
    <property type="match status" value="1"/>
</dbReference>
<protein>
    <submittedName>
        <fullName evidence="2">Heme-dependent catalase</fullName>
    </submittedName>
</protein>
<dbReference type="SMART" id="SM01060">
    <property type="entry name" value="Catalase"/>
    <property type="match status" value="1"/>
</dbReference>
<dbReference type="CDD" id="cd08153">
    <property type="entry name" value="srpA_like"/>
    <property type="match status" value="1"/>
</dbReference>